<feature type="signal peptide" evidence="1">
    <location>
        <begin position="1"/>
        <end position="21"/>
    </location>
</feature>
<comment type="caution">
    <text evidence="2">The sequence shown here is derived from an EMBL/GenBank/DDBJ whole genome shotgun (WGS) entry which is preliminary data.</text>
</comment>
<accession>A0ABP5EYC3</accession>
<evidence type="ECO:0000256" key="1">
    <source>
        <dbReference type="SAM" id="SignalP"/>
    </source>
</evidence>
<gene>
    <name evidence="2" type="ORF">GCM10009839_02220</name>
</gene>
<dbReference type="EMBL" id="BAAAQN010000001">
    <property type="protein sequence ID" value="GAA2011608.1"/>
    <property type="molecule type" value="Genomic_DNA"/>
</dbReference>
<feature type="chain" id="PRO_5045632050" evidence="1">
    <location>
        <begin position="22"/>
        <end position="70"/>
    </location>
</feature>
<organism evidence="2 3">
    <name type="scientific">Catenulispora yoronensis</name>
    <dbReference type="NCBI Taxonomy" id="450799"/>
    <lineage>
        <taxon>Bacteria</taxon>
        <taxon>Bacillati</taxon>
        <taxon>Actinomycetota</taxon>
        <taxon>Actinomycetes</taxon>
        <taxon>Catenulisporales</taxon>
        <taxon>Catenulisporaceae</taxon>
        <taxon>Catenulispora</taxon>
    </lineage>
</organism>
<keyword evidence="3" id="KW-1185">Reference proteome</keyword>
<sequence length="70" mass="6677">MAGAAAAALVAPVVLPQPASGAASSTTAISAGDTSRGMAVLHESGMVRTLLAEVGSGARFGLRSGSHIGT</sequence>
<keyword evidence="1" id="KW-0732">Signal</keyword>
<name>A0ABP5EYC3_9ACTN</name>
<dbReference type="Proteomes" id="UP001500751">
    <property type="component" value="Unassembled WGS sequence"/>
</dbReference>
<protein>
    <submittedName>
        <fullName evidence="2">Uncharacterized protein</fullName>
    </submittedName>
</protein>
<proteinExistence type="predicted"/>
<evidence type="ECO:0000313" key="2">
    <source>
        <dbReference type="EMBL" id="GAA2011608.1"/>
    </source>
</evidence>
<evidence type="ECO:0000313" key="3">
    <source>
        <dbReference type="Proteomes" id="UP001500751"/>
    </source>
</evidence>
<reference evidence="3" key="1">
    <citation type="journal article" date="2019" name="Int. J. Syst. Evol. Microbiol.">
        <title>The Global Catalogue of Microorganisms (GCM) 10K type strain sequencing project: providing services to taxonomists for standard genome sequencing and annotation.</title>
        <authorList>
            <consortium name="The Broad Institute Genomics Platform"/>
            <consortium name="The Broad Institute Genome Sequencing Center for Infectious Disease"/>
            <person name="Wu L."/>
            <person name="Ma J."/>
        </authorList>
    </citation>
    <scope>NUCLEOTIDE SEQUENCE [LARGE SCALE GENOMIC DNA]</scope>
    <source>
        <strain evidence="3">JCM 16014</strain>
    </source>
</reference>